<dbReference type="OrthoDB" id="1525222at2"/>
<evidence type="ECO:0000313" key="3">
    <source>
        <dbReference type="EMBL" id="SHH01167.1"/>
    </source>
</evidence>
<evidence type="ECO:0000313" key="4">
    <source>
        <dbReference type="Proteomes" id="UP000184384"/>
    </source>
</evidence>
<dbReference type="PROSITE" id="PS51257">
    <property type="entry name" value="PROKAR_LIPOPROTEIN"/>
    <property type="match status" value="1"/>
</dbReference>
<name>A0A1M5PHC4_9FLAO</name>
<dbReference type="Proteomes" id="UP000237771">
    <property type="component" value="Unassembled WGS sequence"/>
</dbReference>
<dbReference type="InterPro" id="IPR025381">
    <property type="entry name" value="DUF4296"/>
</dbReference>
<evidence type="ECO:0000313" key="5">
    <source>
        <dbReference type="Proteomes" id="UP000237771"/>
    </source>
</evidence>
<evidence type="ECO:0000259" key="1">
    <source>
        <dbReference type="Pfam" id="PF14129"/>
    </source>
</evidence>
<dbReference type="Proteomes" id="UP000184384">
    <property type="component" value="Unassembled WGS sequence"/>
</dbReference>
<dbReference type="RefSeq" id="WP_072943519.1">
    <property type="nucleotide sequence ID" value="NZ_FQWO01000006.1"/>
</dbReference>
<gene>
    <name evidence="2" type="ORF">BC624_102458</name>
    <name evidence="3" type="ORF">SAMN05443373_10655</name>
</gene>
<evidence type="ECO:0000313" key="2">
    <source>
        <dbReference type="EMBL" id="PRZ26484.1"/>
    </source>
</evidence>
<sequence>MKKAMSIFVLLIVLSSCKEEVVEKPERLIERAVMVNIMYDLSLLEAIKYQNPTSVENYKTNPAEFIFKKYKIDSAQFAQNNRYYAADYVEYKAMSDEILKRIDQEKAVADSLVKLENKKKTKLKKAKIAKDSLAKKDTVNPKRTQFKKQNLVKQALLKKDALK</sequence>
<reference evidence="4" key="2">
    <citation type="submission" date="2016-11" db="EMBL/GenBank/DDBJ databases">
        <authorList>
            <person name="Varghese N."/>
            <person name="Submissions S."/>
        </authorList>
    </citation>
    <scope>NUCLEOTIDE SEQUENCE [LARGE SCALE GENOMIC DNA]</scope>
    <source>
        <strain evidence="4">DSM 19729</strain>
    </source>
</reference>
<dbReference type="AlphaFoldDB" id="A0A1M5PHC4"/>
<reference evidence="2 5" key="3">
    <citation type="submission" date="2018-03" db="EMBL/GenBank/DDBJ databases">
        <title>Genomic Encyclopedia of Archaeal and Bacterial Type Strains, Phase II (KMG-II): from individual species to whole genera.</title>
        <authorList>
            <person name="Goeker M."/>
        </authorList>
    </citation>
    <scope>NUCLEOTIDE SEQUENCE [LARGE SCALE GENOMIC DNA]</scope>
    <source>
        <strain evidence="2 5">DSM 17797</strain>
    </source>
</reference>
<dbReference type="Pfam" id="PF14129">
    <property type="entry name" value="DUF4296"/>
    <property type="match status" value="1"/>
</dbReference>
<dbReference type="EMBL" id="FQWO01000006">
    <property type="protein sequence ID" value="SHH01167.1"/>
    <property type="molecule type" value="Genomic_DNA"/>
</dbReference>
<accession>A0A1M5PHC4</accession>
<proteinExistence type="predicted"/>
<protein>
    <submittedName>
        <fullName evidence="2">Uncharacterized protein DUF4296</fullName>
    </submittedName>
</protein>
<organism evidence="3 4">
    <name type="scientific">Flavobacterium granuli</name>
    <dbReference type="NCBI Taxonomy" id="280093"/>
    <lineage>
        <taxon>Bacteria</taxon>
        <taxon>Pseudomonadati</taxon>
        <taxon>Bacteroidota</taxon>
        <taxon>Flavobacteriia</taxon>
        <taxon>Flavobacteriales</taxon>
        <taxon>Flavobacteriaceae</taxon>
        <taxon>Flavobacterium</taxon>
    </lineage>
</organism>
<dbReference type="STRING" id="280093.SAMN05443373_10655"/>
<reference evidence="3" key="1">
    <citation type="submission" date="2016-11" db="EMBL/GenBank/DDBJ databases">
        <authorList>
            <person name="Jaros S."/>
            <person name="Januszkiewicz K."/>
            <person name="Wedrychowicz H."/>
        </authorList>
    </citation>
    <scope>NUCLEOTIDE SEQUENCE [LARGE SCALE GENOMIC DNA]</scope>
    <source>
        <strain evidence="3">DSM 19729</strain>
    </source>
</reference>
<dbReference type="EMBL" id="PVUB01000002">
    <property type="protein sequence ID" value="PRZ26484.1"/>
    <property type="molecule type" value="Genomic_DNA"/>
</dbReference>
<keyword evidence="5" id="KW-1185">Reference proteome</keyword>
<feature type="domain" description="DUF4296" evidence="1">
    <location>
        <begin position="25"/>
        <end position="106"/>
    </location>
</feature>